<dbReference type="AlphaFoldDB" id="A0A285PQT3"/>
<dbReference type="RefSeq" id="WP_096239453.1">
    <property type="nucleotide sequence ID" value="NZ_LT907978.1"/>
</dbReference>
<gene>
    <name evidence="2" type="ORF">EHLA_0879</name>
</gene>
<dbReference type="KEGG" id="ehl:EHLA_0879"/>
<dbReference type="Proteomes" id="UP000217549">
    <property type="component" value="Chromosome I"/>
</dbReference>
<name>A0A285PQT3_9FIRM</name>
<evidence type="ECO:0000313" key="2">
    <source>
        <dbReference type="EMBL" id="SOB71617.1"/>
    </source>
</evidence>
<protein>
    <submittedName>
        <fullName evidence="2">Cyclin-like</fullName>
    </submittedName>
</protein>
<dbReference type="EMBL" id="LT907978">
    <property type="protein sequence ID" value="SOB71617.1"/>
    <property type="molecule type" value="Genomic_DNA"/>
</dbReference>
<keyword evidence="1" id="KW-0732">Signal</keyword>
<accession>A0A285PQT3</accession>
<feature type="signal peptide" evidence="1">
    <location>
        <begin position="1"/>
        <end position="29"/>
    </location>
</feature>
<organism evidence="2 3">
    <name type="scientific">Anaerobutyricum hallii</name>
    <dbReference type="NCBI Taxonomy" id="39488"/>
    <lineage>
        <taxon>Bacteria</taxon>
        <taxon>Bacillati</taxon>
        <taxon>Bacillota</taxon>
        <taxon>Clostridia</taxon>
        <taxon>Lachnospirales</taxon>
        <taxon>Lachnospiraceae</taxon>
        <taxon>Anaerobutyricum</taxon>
    </lineage>
</organism>
<feature type="chain" id="PRO_5038567387" evidence="1">
    <location>
        <begin position="30"/>
        <end position="89"/>
    </location>
</feature>
<sequence>MKKARWRKTIAAGAVLMSLGMVCPVASLQAEEAETPYEEVMKASDGDINPCADQIEYVYRIHNGRVQKRRWNYTQGEWVDKKWIDVGPA</sequence>
<evidence type="ECO:0000313" key="3">
    <source>
        <dbReference type="Proteomes" id="UP000217549"/>
    </source>
</evidence>
<reference evidence="3" key="1">
    <citation type="submission" date="2017-09" db="EMBL/GenBank/DDBJ databases">
        <authorList>
            <person name="Shetty A S."/>
        </authorList>
    </citation>
    <scope>NUCLEOTIDE SEQUENCE [LARGE SCALE GENOMIC DNA]</scope>
</reference>
<evidence type="ECO:0000256" key="1">
    <source>
        <dbReference type="SAM" id="SignalP"/>
    </source>
</evidence>
<keyword evidence="3" id="KW-1185">Reference proteome</keyword>
<proteinExistence type="predicted"/>